<comment type="caution">
    <text evidence="2">The sequence shown here is derived from an EMBL/GenBank/DDBJ whole genome shotgun (WGS) entry which is preliminary data.</text>
</comment>
<feature type="region of interest" description="Disordered" evidence="1">
    <location>
        <begin position="90"/>
        <end position="115"/>
    </location>
</feature>
<keyword evidence="3" id="KW-1185">Reference proteome</keyword>
<dbReference type="Proteomes" id="UP000319160">
    <property type="component" value="Unassembled WGS sequence"/>
</dbReference>
<protein>
    <submittedName>
        <fullName evidence="2">Uncharacterized protein</fullName>
    </submittedName>
</protein>
<sequence>MSPSKTYPDIPRRSSSRNAPTSTQTKANNGQKTSTAGLSPMNRQTAPTSPSEARRTPMLSVDNNITLQPHVYNSREAIDQDPLQVKARAPWASPESFVPRGESFTPSSVNTSHAQ</sequence>
<proteinExistence type="predicted"/>
<name>A0A553HRU1_9PEZI</name>
<organism evidence="2 3">
    <name type="scientific">Xylaria flabelliformis</name>
    <dbReference type="NCBI Taxonomy" id="2512241"/>
    <lineage>
        <taxon>Eukaryota</taxon>
        <taxon>Fungi</taxon>
        <taxon>Dikarya</taxon>
        <taxon>Ascomycota</taxon>
        <taxon>Pezizomycotina</taxon>
        <taxon>Sordariomycetes</taxon>
        <taxon>Xylariomycetidae</taxon>
        <taxon>Xylariales</taxon>
        <taxon>Xylariaceae</taxon>
        <taxon>Xylaria</taxon>
    </lineage>
</organism>
<evidence type="ECO:0000313" key="2">
    <source>
        <dbReference type="EMBL" id="TRX90675.1"/>
    </source>
</evidence>
<reference evidence="3" key="1">
    <citation type="submission" date="2019-06" db="EMBL/GenBank/DDBJ databases">
        <title>Draft genome sequence of the griseofulvin-producing fungus Xylaria cubensis strain G536.</title>
        <authorList>
            <person name="Mead M.E."/>
            <person name="Raja H.A."/>
            <person name="Steenwyk J.L."/>
            <person name="Knowles S.L."/>
            <person name="Oberlies N.H."/>
            <person name="Rokas A."/>
        </authorList>
    </citation>
    <scope>NUCLEOTIDE SEQUENCE [LARGE SCALE GENOMIC DNA]</scope>
    <source>
        <strain evidence="3">G536</strain>
    </source>
</reference>
<feature type="compositionally biased region" description="Polar residues" evidence="1">
    <location>
        <begin position="16"/>
        <end position="51"/>
    </location>
</feature>
<dbReference type="OrthoDB" id="4767710at2759"/>
<feature type="region of interest" description="Disordered" evidence="1">
    <location>
        <begin position="1"/>
        <end position="62"/>
    </location>
</feature>
<evidence type="ECO:0000313" key="3">
    <source>
        <dbReference type="Proteomes" id="UP000319160"/>
    </source>
</evidence>
<evidence type="ECO:0000256" key="1">
    <source>
        <dbReference type="SAM" id="MobiDB-lite"/>
    </source>
</evidence>
<gene>
    <name evidence="2" type="ORF">FHL15_008450</name>
</gene>
<feature type="compositionally biased region" description="Polar residues" evidence="1">
    <location>
        <begin position="104"/>
        <end position="115"/>
    </location>
</feature>
<accession>A0A553HRU1</accession>
<dbReference type="AlphaFoldDB" id="A0A553HRU1"/>
<dbReference type="EMBL" id="VFLP01000053">
    <property type="protein sequence ID" value="TRX90675.1"/>
    <property type="molecule type" value="Genomic_DNA"/>
</dbReference>